<accession>A0ABX5SF48</accession>
<feature type="chain" id="PRO_5046051335" evidence="1">
    <location>
        <begin position="23"/>
        <end position="235"/>
    </location>
</feature>
<sequence length="235" mass="25205">MRTRITTIAATVMLTAAAIAHAGNVGISAGDYYSPTLATTLTAQGNSVHAVGWYNDNVLSTYDVYIQDGSSFADAAALDRFVYHGGTLIQLPWSFTNIAYTADTTVFSRRRRGTLEQLNPGIDVIAPDDWLLAGVTLPEAGTQTIGREIGNRFADGATPVLEWEDGTALLGYRRYGAGLVVGFDVHLVTADASPLSADWSNRIIGNAISPVPELSTWAMLATGATMLLLRRRRPD</sequence>
<evidence type="ECO:0000313" key="3">
    <source>
        <dbReference type="Proteomes" id="UP000294359"/>
    </source>
</evidence>
<keyword evidence="1" id="KW-0732">Signal</keyword>
<dbReference type="RefSeq" id="WP_134387416.1">
    <property type="nucleotide sequence ID" value="NZ_BMWW01000002.1"/>
</dbReference>
<organism evidence="2 3">
    <name type="scientific">Pseudoduganella plicata</name>
    <dbReference type="NCBI Taxonomy" id="321984"/>
    <lineage>
        <taxon>Bacteria</taxon>
        <taxon>Pseudomonadati</taxon>
        <taxon>Pseudomonadota</taxon>
        <taxon>Betaproteobacteria</taxon>
        <taxon>Burkholderiales</taxon>
        <taxon>Oxalobacteraceae</taxon>
        <taxon>Telluria group</taxon>
        <taxon>Pseudoduganella</taxon>
    </lineage>
</organism>
<gene>
    <name evidence="2" type="ORF">E1742_22990</name>
</gene>
<dbReference type="Proteomes" id="UP000294359">
    <property type="component" value="Chromosome"/>
</dbReference>
<reference evidence="2 3" key="1">
    <citation type="submission" date="2019-03" db="EMBL/GenBank/DDBJ databases">
        <title>Draft Genome Sequences of Six Type Strains of the Genus Massilia.</title>
        <authorList>
            <person name="Miess H."/>
            <person name="Frediansyhah A."/>
            <person name="Gross H."/>
        </authorList>
    </citation>
    <scope>NUCLEOTIDE SEQUENCE [LARGE SCALE GENOMIC DNA]</scope>
    <source>
        <strain evidence="2 3">DSM 17505</strain>
    </source>
</reference>
<dbReference type="EMBL" id="CP038026">
    <property type="protein sequence ID" value="QBQ38717.1"/>
    <property type="molecule type" value="Genomic_DNA"/>
</dbReference>
<evidence type="ECO:0000256" key="1">
    <source>
        <dbReference type="SAM" id="SignalP"/>
    </source>
</evidence>
<proteinExistence type="predicted"/>
<dbReference type="SUPFAM" id="SSF52317">
    <property type="entry name" value="Class I glutamine amidotransferase-like"/>
    <property type="match status" value="1"/>
</dbReference>
<feature type="signal peptide" evidence="1">
    <location>
        <begin position="1"/>
        <end position="22"/>
    </location>
</feature>
<dbReference type="InterPro" id="IPR029062">
    <property type="entry name" value="Class_I_gatase-like"/>
</dbReference>
<name>A0ABX5SF48_9BURK</name>
<dbReference type="InterPro" id="IPR013424">
    <property type="entry name" value="Ice-binding_C"/>
</dbReference>
<evidence type="ECO:0000313" key="2">
    <source>
        <dbReference type="EMBL" id="QBQ38717.1"/>
    </source>
</evidence>
<dbReference type="NCBIfam" id="TIGR02595">
    <property type="entry name" value="PEP_CTERM"/>
    <property type="match status" value="1"/>
</dbReference>
<protein>
    <submittedName>
        <fullName evidence="2">PEP-CTERM sorting domain-containing protein</fullName>
    </submittedName>
</protein>
<keyword evidence="3" id="KW-1185">Reference proteome</keyword>